<dbReference type="PRINTS" id="PR00039">
    <property type="entry name" value="HTHLYSR"/>
</dbReference>
<keyword evidence="4" id="KW-0804">Transcription</keyword>
<dbReference type="Gene3D" id="3.40.190.10">
    <property type="entry name" value="Periplasmic binding protein-like II"/>
    <property type="match status" value="2"/>
</dbReference>
<comment type="caution">
    <text evidence="6">The sequence shown here is derived from an EMBL/GenBank/DDBJ whole genome shotgun (WGS) entry which is preliminary data.</text>
</comment>
<sequence length="304" mass="32722">MHPAIKLRHIRAFLDIAAEGSLSGVARRQGITQPALSRTLAELEDLLGAPLFRREKRRLILTEAGVTFRRQASLGLQALEAGAAALRPGAGGGAIRVGILPTAATRLFPRVALRFREVAPETVLKIETGPHSHLLGLLHEGRIDLMIGRMPVPAEMAGLTFEHLYEEDIVLVARSEHPLIDVPIPTVLAAVPVILPPEGALIRRAVDDYLASLGLATLRPAFETVALAVGRGILAGSDAVWFISRGVVAEELERSVLVELPTGMRFLSGAVGITRRQAGPEASRLELLVQICREVARRREGPAL</sequence>
<dbReference type="RefSeq" id="WP_021098872.1">
    <property type="nucleotide sequence ID" value="NZ_KE557324.1"/>
</dbReference>
<dbReference type="GO" id="GO:0005829">
    <property type="term" value="C:cytosol"/>
    <property type="evidence" value="ECO:0007669"/>
    <property type="project" value="TreeGrafter"/>
</dbReference>
<accession>S9QU68</accession>
<dbReference type="GO" id="GO:0003677">
    <property type="term" value="F:DNA binding"/>
    <property type="evidence" value="ECO:0007669"/>
    <property type="project" value="UniProtKB-KW"/>
</dbReference>
<organism evidence="6 7">
    <name type="scientific">Rubellimicrobium thermophilum DSM 16684</name>
    <dbReference type="NCBI Taxonomy" id="1123069"/>
    <lineage>
        <taxon>Bacteria</taxon>
        <taxon>Pseudomonadati</taxon>
        <taxon>Pseudomonadota</taxon>
        <taxon>Alphaproteobacteria</taxon>
        <taxon>Rhodobacterales</taxon>
        <taxon>Roseobacteraceae</taxon>
        <taxon>Rubellimicrobium</taxon>
    </lineage>
</organism>
<dbReference type="Proteomes" id="UP000015346">
    <property type="component" value="Unassembled WGS sequence"/>
</dbReference>
<dbReference type="PANTHER" id="PTHR30419:SF8">
    <property type="entry name" value="NITROGEN ASSIMILATION TRANSCRIPTIONAL ACTIVATOR-RELATED"/>
    <property type="match status" value="1"/>
</dbReference>
<dbReference type="SUPFAM" id="SSF46785">
    <property type="entry name" value="Winged helix' DNA-binding domain"/>
    <property type="match status" value="1"/>
</dbReference>
<dbReference type="InterPro" id="IPR050950">
    <property type="entry name" value="HTH-type_LysR_regulators"/>
</dbReference>
<dbReference type="STRING" id="1123069.ruthe_02807"/>
<name>S9QU68_9RHOB</name>
<evidence type="ECO:0000313" key="7">
    <source>
        <dbReference type="Proteomes" id="UP000015346"/>
    </source>
</evidence>
<comment type="similarity">
    <text evidence="1">Belongs to the LysR transcriptional regulatory family.</text>
</comment>
<dbReference type="GO" id="GO:0003700">
    <property type="term" value="F:DNA-binding transcription factor activity"/>
    <property type="evidence" value="ECO:0007669"/>
    <property type="project" value="InterPro"/>
</dbReference>
<dbReference type="InterPro" id="IPR036390">
    <property type="entry name" value="WH_DNA-bd_sf"/>
</dbReference>
<dbReference type="PATRIC" id="fig|1123069.3.peg.2776"/>
<evidence type="ECO:0000259" key="5">
    <source>
        <dbReference type="PROSITE" id="PS50931"/>
    </source>
</evidence>
<dbReference type="Gene3D" id="1.10.10.10">
    <property type="entry name" value="Winged helix-like DNA-binding domain superfamily/Winged helix DNA-binding domain"/>
    <property type="match status" value="1"/>
</dbReference>
<evidence type="ECO:0000256" key="2">
    <source>
        <dbReference type="ARBA" id="ARBA00023015"/>
    </source>
</evidence>
<dbReference type="OrthoDB" id="9814165at2"/>
<reference evidence="6 7" key="1">
    <citation type="journal article" date="2013" name="Stand. Genomic Sci.">
        <title>Genome sequence of the reddish-pigmented Rubellimicrobium thermophilum type strain (DSM 16684(T)), a member of the Roseobacter clade.</title>
        <authorList>
            <person name="Fiebig A."/>
            <person name="Riedel T."/>
            <person name="Gronow S."/>
            <person name="Petersen J."/>
            <person name="Klenk H.P."/>
            <person name="Goker M."/>
        </authorList>
    </citation>
    <scope>NUCLEOTIDE SEQUENCE [LARGE SCALE GENOMIC DNA]</scope>
    <source>
        <strain evidence="6 7">DSM 16684</strain>
    </source>
</reference>
<dbReference type="Pfam" id="PF03466">
    <property type="entry name" value="LysR_substrate"/>
    <property type="match status" value="1"/>
</dbReference>
<dbReference type="SUPFAM" id="SSF53850">
    <property type="entry name" value="Periplasmic binding protein-like II"/>
    <property type="match status" value="1"/>
</dbReference>
<dbReference type="AlphaFoldDB" id="S9QU68"/>
<keyword evidence="7" id="KW-1185">Reference proteome</keyword>
<keyword evidence="3" id="KW-0238">DNA-binding</keyword>
<dbReference type="InterPro" id="IPR000847">
    <property type="entry name" value="LysR_HTH_N"/>
</dbReference>
<gene>
    <name evidence="6" type="ORF">ruthe_02807</name>
</gene>
<protein>
    <submittedName>
        <fullName evidence="6">Transcriptional regulator</fullName>
    </submittedName>
</protein>
<keyword evidence="2" id="KW-0805">Transcription regulation</keyword>
<dbReference type="EMBL" id="AOLV01000033">
    <property type="protein sequence ID" value="EPX83183.1"/>
    <property type="molecule type" value="Genomic_DNA"/>
</dbReference>
<evidence type="ECO:0000256" key="4">
    <source>
        <dbReference type="ARBA" id="ARBA00023163"/>
    </source>
</evidence>
<feature type="domain" description="HTH lysR-type" evidence="5">
    <location>
        <begin position="5"/>
        <end position="62"/>
    </location>
</feature>
<dbReference type="PROSITE" id="PS50931">
    <property type="entry name" value="HTH_LYSR"/>
    <property type="match status" value="1"/>
</dbReference>
<dbReference type="HOGENOM" id="CLU_039613_6_0_5"/>
<evidence type="ECO:0000313" key="6">
    <source>
        <dbReference type="EMBL" id="EPX83183.1"/>
    </source>
</evidence>
<dbReference type="InterPro" id="IPR036388">
    <property type="entry name" value="WH-like_DNA-bd_sf"/>
</dbReference>
<evidence type="ECO:0000256" key="1">
    <source>
        <dbReference type="ARBA" id="ARBA00009437"/>
    </source>
</evidence>
<dbReference type="InterPro" id="IPR005119">
    <property type="entry name" value="LysR_subst-bd"/>
</dbReference>
<evidence type="ECO:0000256" key="3">
    <source>
        <dbReference type="ARBA" id="ARBA00023125"/>
    </source>
</evidence>
<proteinExistence type="inferred from homology"/>
<dbReference type="PANTHER" id="PTHR30419">
    <property type="entry name" value="HTH-TYPE TRANSCRIPTIONAL REGULATOR YBHD"/>
    <property type="match status" value="1"/>
</dbReference>
<dbReference type="Pfam" id="PF00126">
    <property type="entry name" value="HTH_1"/>
    <property type="match status" value="1"/>
</dbReference>